<dbReference type="EMBL" id="BMMX01000022">
    <property type="protein sequence ID" value="GGL04129.1"/>
    <property type="molecule type" value="Genomic_DNA"/>
</dbReference>
<sequence>MPATAVVAALLAADTGPIDQRQVGVVGADGDGATFTGGDCHDWAGGAELP</sequence>
<reference evidence="1" key="2">
    <citation type="submission" date="2020-09" db="EMBL/GenBank/DDBJ databases">
        <authorList>
            <person name="Sun Q."/>
            <person name="Zhou Y."/>
        </authorList>
    </citation>
    <scope>NUCLEOTIDE SEQUENCE</scope>
    <source>
        <strain evidence="1">CGMCC 4.7299</strain>
    </source>
</reference>
<dbReference type="Pfam" id="PF06267">
    <property type="entry name" value="DUF1028"/>
    <property type="match status" value="1"/>
</dbReference>
<comment type="caution">
    <text evidence="1">The sequence shown here is derived from an EMBL/GenBank/DDBJ whole genome shotgun (WGS) entry which is preliminary data.</text>
</comment>
<evidence type="ECO:0000313" key="2">
    <source>
        <dbReference type="Proteomes" id="UP000656042"/>
    </source>
</evidence>
<protein>
    <submittedName>
        <fullName evidence="1">Uncharacterized protein</fullName>
    </submittedName>
</protein>
<reference evidence="1" key="1">
    <citation type="journal article" date="2014" name="Int. J. Syst. Evol. Microbiol.">
        <title>Complete genome sequence of Corynebacterium casei LMG S-19264T (=DSM 44701T), isolated from a smear-ripened cheese.</title>
        <authorList>
            <consortium name="US DOE Joint Genome Institute (JGI-PGF)"/>
            <person name="Walter F."/>
            <person name="Albersmeier A."/>
            <person name="Kalinowski J."/>
            <person name="Ruckert C."/>
        </authorList>
    </citation>
    <scope>NUCLEOTIDE SEQUENCE</scope>
    <source>
        <strain evidence="1">CGMCC 4.7299</strain>
    </source>
</reference>
<organism evidence="1 2">
    <name type="scientific">Mangrovihabitans endophyticus</name>
    <dbReference type="NCBI Taxonomy" id="1751298"/>
    <lineage>
        <taxon>Bacteria</taxon>
        <taxon>Bacillati</taxon>
        <taxon>Actinomycetota</taxon>
        <taxon>Actinomycetes</taxon>
        <taxon>Micromonosporales</taxon>
        <taxon>Micromonosporaceae</taxon>
        <taxon>Mangrovihabitans</taxon>
    </lineage>
</organism>
<dbReference type="AlphaFoldDB" id="A0A8J3C166"/>
<dbReference type="InterPro" id="IPR010430">
    <property type="entry name" value="DUF1028"/>
</dbReference>
<gene>
    <name evidence="1" type="ORF">GCM10012284_43520</name>
</gene>
<evidence type="ECO:0000313" key="1">
    <source>
        <dbReference type="EMBL" id="GGL04129.1"/>
    </source>
</evidence>
<name>A0A8J3C166_9ACTN</name>
<dbReference type="Gene3D" id="3.60.20.10">
    <property type="entry name" value="Glutamine Phosphoribosylpyrophosphate, subunit 1, domain 1"/>
    <property type="match status" value="1"/>
</dbReference>
<dbReference type="SUPFAM" id="SSF56235">
    <property type="entry name" value="N-terminal nucleophile aminohydrolases (Ntn hydrolases)"/>
    <property type="match status" value="1"/>
</dbReference>
<dbReference type="InterPro" id="IPR029055">
    <property type="entry name" value="Ntn_hydrolases_N"/>
</dbReference>
<accession>A0A8J3C166</accession>
<dbReference type="Proteomes" id="UP000656042">
    <property type="component" value="Unassembled WGS sequence"/>
</dbReference>
<proteinExistence type="predicted"/>
<keyword evidence="2" id="KW-1185">Reference proteome</keyword>